<keyword evidence="2" id="KW-0472">Membrane</keyword>
<proteinExistence type="predicted"/>
<feature type="region of interest" description="Disordered" evidence="1">
    <location>
        <begin position="147"/>
        <end position="167"/>
    </location>
</feature>
<gene>
    <name evidence="3" type="ORF">GJ654_17060</name>
</gene>
<evidence type="ECO:0000256" key="1">
    <source>
        <dbReference type="SAM" id="MobiDB-lite"/>
    </source>
</evidence>
<feature type="transmembrane region" description="Helical" evidence="2">
    <location>
        <begin position="115"/>
        <end position="135"/>
    </location>
</feature>
<dbReference type="EMBL" id="WNKS01000020">
    <property type="protein sequence ID" value="MTV32697.1"/>
    <property type="molecule type" value="Genomic_DNA"/>
</dbReference>
<reference evidence="3 4" key="1">
    <citation type="submission" date="2019-11" db="EMBL/GenBank/DDBJ databases">
        <title>Whole-genome sequence of a Rhodoblastus acidophilus DSM 142.</title>
        <authorList>
            <person name="Kyndt J.A."/>
            <person name="Meyer T.E."/>
        </authorList>
    </citation>
    <scope>NUCLEOTIDE SEQUENCE [LARGE SCALE GENOMIC DNA]</scope>
    <source>
        <strain evidence="3 4">DSM 142</strain>
    </source>
</reference>
<evidence type="ECO:0000313" key="4">
    <source>
        <dbReference type="Proteomes" id="UP000439113"/>
    </source>
</evidence>
<organism evidence="3 4">
    <name type="scientific">Rhodoblastus acidophilus</name>
    <name type="common">Rhodopseudomonas acidophila</name>
    <dbReference type="NCBI Taxonomy" id="1074"/>
    <lineage>
        <taxon>Bacteria</taxon>
        <taxon>Pseudomonadati</taxon>
        <taxon>Pseudomonadota</taxon>
        <taxon>Alphaproteobacteria</taxon>
        <taxon>Hyphomicrobiales</taxon>
        <taxon>Rhodoblastaceae</taxon>
        <taxon>Rhodoblastus</taxon>
    </lineage>
</organism>
<dbReference type="AlphaFoldDB" id="A0A6N8DQL5"/>
<comment type="caution">
    <text evidence="3">The sequence shown here is derived from an EMBL/GenBank/DDBJ whole genome shotgun (WGS) entry which is preliminary data.</text>
</comment>
<dbReference type="Proteomes" id="UP000439113">
    <property type="component" value="Unassembled WGS sequence"/>
</dbReference>
<dbReference type="OrthoDB" id="7283160at2"/>
<dbReference type="RefSeq" id="WP_155447386.1">
    <property type="nucleotide sequence ID" value="NZ_JAOQNR010000004.1"/>
</dbReference>
<name>A0A6N8DQL5_RHOAC</name>
<accession>A0A6N8DQL5</accession>
<protein>
    <submittedName>
        <fullName evidence="3">Uncharacterized protein</fullName>
    </submittedName>
</protein>
<evidence type="ECO:0000313" key="3">
    <source>
        <dbReference type="EMBL" id="MTV32697.1"/>
    </source>
</evidence>
<keyword evidence="2" id="KW-1133">Transmembrane helix</keyword>
<keyword evidence="2" id="KW-0812">Transmembrane</keyword>
<sequence>MAEREPTRKRNRARQAFPPLGREFEPFLYAVLYEDGHGMPLTMVSVIARSGADPWKEAARIAKMPKSLALDVLVGLMPDRSDATAIADRMLALLQPARQYSVAAMVGGAQAKPHWSPLVPAILILLLVLTLVSVFRKAPHTDAGAFERPAAPVAERPAAPVAEKADP</sequence>
<evidence type="ECO:0000256" key="2">
    <source>
        <dbReference type="SAM" id="Phobius"/>
    </source>
</evidence>